<dbReference type="InterPro" id="IPR003593">
    <property type="entry name" value="AAA+_ATPase"/>
</dbReference>
<keyword evidence="4" id="KW-0677">Repeat</keyword>
<keyword evidence="6 10" id="KW-0067">ATP-binding</keyword>
<dbReference type="GO" id="GO:0005524">
    <property type="term" value="F:ATP binding"/>
    <property type="evidence" value="ECO:0007669"/>
    <property type="project" value="UniProtKB-KW"/>
</dbReference>
<keyword evidence="7" id="KW-1278">Translocase</keyword>
<evidence type="ECO:0000256" key="8">
    <source>
        <dbReference type="ARBA" id="ARBA00023136"/>
    </source>
</evidence>
<evidence type="ECO:0000256" key="2">
    <source>
        <dbReference type="ARBA" id="ARBA00022448"/>
    </source>
</evidence>
<evidence type="ECO:0000256" key="7">
    <source>
        <dbReference type="ARBA" id="ARBA00022967"/>
    </source>
</evidence>
<dbReference type="Proteomes" id="UP000005868">
    <property type="component" value="Chromosome"/>
</dbReference>
<dbReference type="HOGENOM" id="CLU_000604_92_0_0"/>
<keyword evidence="11" id="KW-1185">Reference proteome</keyword>
<dbReference type="PROSITE" id="PS00211">
    <property type="entry name" value="ABC_TRANSPORTER_1"/>
    <property type="match status" value="1"/>
</dbReference>
<organism evidence="10 11">
    <name type="scientific">Thermovirga lienii (strain ATCC BAA-1197 / DSM 17291 / Cas60314)</name>
    <dbReference type="NCBI Taxonomy" id="580340"/>
    <lineage>
        <taxon>Bacteria</taxon>
        <taxon>Thermotogati</taxon>
        <taxon>Synergistota</taxon>
        <taxon>Synergistia</taxon>
        <taxon>Synergistales</taxon>
        <taxon>Thermovirgaceae</taxon>
        <taxon>Thermovirga</taxon>
    </lineage>
</organism>
<dbReference type="AlphaFoldDB" id="G7V8I6"/>
<accession>G7V8I6</accession>
<dbReference type="PROSITE" id="PS50893">
    <property type="entry name" value="ABC_TRANSPORTER_2"/>
    <property type="match status" value="2"/>
</dbReference>
<keyword evidence="2" id="KW-0813">Transport</keyword>
<name>G7V8I6_THELD</name>
<dbReference type="SUPFAM" id="SSF52540">
    <property type="entry name" value="P-loop containing nucleoside triphosphate hydrolases"/>
    <property type="match status" value="2"/>
</dbReference>
<dbReference type="PANTHER" id="PTHR43790:SF9">
    <property type="entry name" value="GALACTOFURANOSE TRANSPORTER ATP-BINDING PROTEIN YTFR"/>
    <property type="match status" value="1"/>
</dbReference>
<evidence type="ECO:0000256" key="3">
    <source>
        <dbReference type="ARBA" id="ARBA00022475"/>
    </source>
</evidence>
<evidence type="ECO:0000256" key="5">
    <source>
        <dbReference type="ARBA" id="ARBA00022741"/>
    </source>
</evidence>
<protein>
    <submittedName>
        <fullName evidence="10">Nucleoside ABC transporter ATP-binding protein</fullName>
    </submittedName>
</protein>
<dbReference type="GO" id="GO:0016887">
    <property type="term" value="F:ATP hydrolysis activity"/>
    <property type="evidence" value="ECO:0007669"/>
    <property type="project" value="InterPro"/>
</dbReference>
<evidence type="ECO:0000256" key="1">
    <source>
        <dbReference type="ARBA" id="ARBA00004202"/>
    </source>
</evidence>
<keyword evidence="5" id="KW-0547">Nucleotide-binding</keyword>
<reference evidence="11" key="1">
    <citation type="submission" date="2011-10" db="EMBL/GenBank/DDBJ databases">
        <title>The complete genome of chromosome of Thermovirga lienii DSM 17291.</title>
        <authorList>
            <consortium name="US DOE Joint Genome Institute (JGI-PGF)"/>
            <person name="Lucas S."/>
            <person name="Copeland A."/>
            <person name="Lapidus A."/>
            <person name="Glavina del Rio T."/>
            <person name="Dalin E."/>
            <person name="Tice H."/>
            <person name="Bruce D."/>
            <person name="Goodwin L."/>
            <person name="Pitluck S."/>
            <person name="Peters L."/>
            <person name="Mikhailova N."/>
            <person name="Saunders E."/>
            <person name="Kyrpides N."/>
            <person name="Mavromatis K."/>
            <person name="Ivanova N."/>
            <person name="Last F.I."/>
            <person name="Brettin T."/>
            <person name="Detter J.C."/>
            <person name="Han C."/>
            <person name="Larimer F."/>
            <person name="Land M."/>
            <person name="Hauser L."/>
            <person name="Markowitz V."/>
            <person name="Cheng J.-F."/>
            <person name="Hugenholtz P."/>
            <person name="Woyke T."/>
            <person name="Wu D."/>
            <person name="Spring S."/>
            <person name="Schroeder M."/>
            <person name="Brambilla E.-M."/>
            <person name="Klenk H.-P."/>
            <person name="Eisen J.A."/>
        </authorList>
    </citation>
    <scope>NUCLEOTIDE SEQUENCE [LARGE SCALE GENOMIC DNA]</scope>
    <source>
        <strain evidence="11">ATCC BAA-1197 / DSM 17291 / Cas60314</strain>
    </source>
</reference>
<dbReference type="FunFam" id="3.40.50.300:FF:000127">
    <property type="entry name" value="Ribose import ATP-binding protein RbsA"/>
    <property type="match status" value="1"/>
</dbReference>
<feature type="domain" description="ABC transporter" evidence="9">
    <location>
        <begin position="33"/>
        <end position="268"/>
    </location>
</feature>
<dbReference type="Pfam" id="PF00005">
    <property type="entry name" value="ABC_tran"/>
    <property type="match status" value="2"/>
</dbReference>
<dbReference type="InterPro" id="IPR003439">
    <property type="entry name" value="ABC_transporter-like_ATP-bd"/>
</dbReference>
<gene>
    <name evidence="10" type="ordered locus">Tlie_1725</name>
</gene>
<evidence type="ECO:0000256" key="4">
    <source>
        <dbReference type="ARBA" id="ARBA00022737"/>
    </source>
</evidence>
<proteinExistence type="predicted"/>
<dbReference type="eggNOG" id="COG3845">
    <property type="taxonomic scope" value="Bacteria"/>
</dbReference>
<dbReference type="InterPro" id="IPR050107">
    <property type="entry name" value="ABC_carbohydrate_import_ATPase"/>
</dbReference>
<keyword evidence="8" id="KW-0472">Membrane</keyword>
<dbReference type="EMBL" id="CP003096">
    <property type="protein sequence ID" value="AER67447.1"/>
    <property type="molecule type" value="Genomic_DNA"/>
</dbReference>
<evidence type="ECO:0000313" key="10">
    <source>
        <dbReference type="EMBL" id="AER67447.1"/>
    </source>
</evidence>
<dbReference type="InterPro" id="IPR027417">
    <property type="entry name" value="P-loop_NTPase"/>
</dbReference>
<dbReference type="GO" id="GO:0005886">
    <property type="term" value="C:plasma membrane"/>
    <property type="evidence" value="ECO:0007669"/>
    <property type="project" value="UniProtKB-SubCell"/>
</dbReference>
<dbReference type="CDD" id="cd03216">
    <property type="entry name" value="ABC_Carb_Monos_I"/>
    <property type="match status" value="1"/>
</dbReference>
<evidence type="ECO:0000259" key="9">
    <source>
        <dbReference type="PROSITE" id="PS50893"/>
    </source>
</evidence>
<dbReference type="InterPro" id="IPR017871">
    <property type="entry name" value="ABC_transporter-like_CS"/>
</dbReference>
<evidence type="ECO:0000256" key="6">
    <source>
        <dbReference type="ARBA" id="ARBA00022840"/>
    </source>
</evidence>
<dbReference type="SMART" id="SM00382">
    <property type="entry name" value="AAA"/>
    <property type="match status" value="2"/>
</dbReference>
<reference evidence="10 11" key="2">
    <citation type="journal article" date="2012" name="Stand. Genomic Sci.">
        <title>Genome sequence of the moderately thermophilic, amino-acid-degrading and sulfur-reducing bacterium Thermovirga lienii type strain (Cas60314(T)).</title>
        <authorList>
            <person name="Goker M."/>
            <person name="Saunders E."/>
            <person name="Lapidus A."/>
            <person name="Nolan M."/>
            <person name="Lucas S."/>
            <person name="Hammon N."/>
            <person name="Deshpande S."/>
            <person name="Cheng J.F."/>
            <person name="Han C."/>
            <person name="Tapia R."/>
            <person name="Goodwin L.A."/>
            <person name="Pitluck S."/>
            <person name="Liolios K."/>
            <person name="Mavromatis K."/>
            <person name="Pagani I."/>
            <person name="Ivanova N."/>
            <person name="Mikhailova N."/>
            <person name="Pati A."/>
            <person name="Chen A."/>
            <person name="Palaniappan K."/>
            <person name="Land M."/>
            <person name="Chang Y.J."/>
            <person name="Jeffries C.D."/>
            <person name="Brambilla E.M."/>
            <person name="Rohde M."/>
            <person name="Spring S."/>
            <person name="Detter J.C."/>
            <person name="Woyke T."/>
            <person name="Bristow J."/>
            <person name="Eisen J.A."/>
            <person name="Markowitz V."/>
            <person name="Hugenholtz P."/>
            <person name="Kyrpides N.C."/>
            <person name="Klenk H.P."/>
        </authorList>
    </citation>
    <scope>NUCLEOTIDE SEQUENCE [LARGE SCALE GENOMIC DNA]</scope>
    <source>
        <strain evidence="11">ATCC BAA-1197 / DSM 17291 / Cas60314</strain>
    </source>
</reference>
<dbReference type="KEGG" id="tli:Tlie_1725"/>
<dbReference type="STRING" id="580340.Tlie_1725"/>
<feature type="domain" description="ABC transporter" evidence="9">
    <location>
        <begin position="288"/>
        <end position="532"/>
    </location>
</feature>
<comment type="subcellular location">
    <subcellularLocation>
        <location evidence="1">Cell membrane</location>
        <topology evidence="1">Peripheral membrane protein</topology>
    </subcellularLocation>
</comment>
<dbReference type="Gene3D" id="3.40.50.300">
    <property type="entry name" value="P-loop containing nucleotide triphosphate hydrolases"/>
    <property type="match status" value="2"/>
</dbReference>
<dbReference type="PANTHER" id="PTHR43790">
    <property type="entry name" value="CARBOHYDRATE TRANSPORT ATP-BINDING PROTEIN MG119-RELATED"/>
    <property type="match status" value="1"/>
</dbReference>
<evidence type="ECO:0000313" key="11">
    <source>
        <dbReference type="Proteomes" id="UP000005868"/>
    </source>
</evidence>
<sequence>MLRWGRPLPHPSIEQNYFKAVITMPIEREDKAVELIGITKYFPGTVANYKVNLTVKKGEVLALLGENGAGKSTLMKILYGMYLPDEGEIWIDGKKADIRSPQDALSLGIGMIHQHFTLVPVHTVVENVLLSAFNTPKGKASVSEVAKEIEEIGKKYGLEVDPYAYVNQLTVGMQQRVEILKALYAGARILIMDEPTAVLTPQNTKKLFEFVRDFRKAGNSVVFITHKLNEVMEIADRIVVMRNGMVTGELSRQEASENELARMMVGKELEEITVTNPSEGNLSGEVVLSVRDLKVKSARGHMAVDQLSLDIRAGEIFGIAGVSGNGQEELAEALCGLRSVEGGEVLLEGRNIVGRRVVEIINEGVGYIPADRHREGLVLDMNIEENLILRKFESEKFSAKGVLLQENIHQYAQKAIGEYAIKAPSSKVKVRGLSGGNQQKVVVAREMDIATTVLVAVQPTRGLDLGAIDYVHRTLLRARSEGKAILLISTELSEVLALSDRIGVIYRGRIVKVFNRQDAKVDEIGLAMMGVSNDETQ</sequence>
<keyword evidence="3" id="KW-1003">Cell membrane</keyword>
<dbReference type="CDD" id="cd03215">
    <property type="entry name" value="ABC_Carb_Monos_II"/>
    <property type="match status" value="1"/>
</dbReference>